<sequence>MLRNDTVRLNVQFRDFNGNAINPKSVKLVIYDKQELVVETITEGVIDLSQGNYFYDYTADSDFIYEFSGIYFGKPVVAREAVQVKFN</sequence>
<gene>
    <name evidence="2" type="ORF">DP120_16375</name>
</gene>
<dbReference type="InterPro" id="IPR001633">
    <property type="entry name" value="EAL_dom"/>
</dbReference>
<name>A0A365KLX1_9BACL</name>
<reference evidence="2 3" key="1">
    <citation type="submission" date="2018-06" db="EMBL/GenBank/DDBJ databases">
        <title>The draft genome sequences of strains SCU63 and S1.</title>
        <authorList>
            <person name="Gan L."/>
        </authorList>
    </citation>
    <scope>NUCLEOTIDE SEQUENCE [LARGE SCALE GENOMIC DNA]</scope>
    <source>
        <strain evidence="2 3">SCU63</strain>
    </source>
</reference>
<protein>
    <recommendedName>
        <fullName evidence="1">EAL domain-containing protein</fullName>
    </recommendedName>
</protein>
<dbReference type="RefSeq" id="WP_112224713.1">
    <property type="nucleotide sequence ID" value="NZ_CP196859.1"/>
</dbReference>
<dbReference type="AlphaFoldDB" id="A0A365KLX1"/>
<evidence type="ECO:0000313" key="2">
    <source>
        <dbReference type="EMBL" id="RAZ74154.1"/>
    </source>
</evidence>
<accession>A0A365KLX1</accession>
<keyword evidence="3" id="KW-1185">Reference proteome</keyword>
<dbReference type="PROSITE" id="PS50883">
    <property type="entry name" value="EAL"/>
    <property type="match status" value="1"/>
</dbReference>
<evidence type="ECO:0000259" key="1">
    <source>
        <dbReference type="PROSITE" id="PS50883"/>
    </source>
</evidence>
<comment type="caution">
    <text evidence="2">The sequence shown here is derived from an EMBL/GenBank/DDBJ whole genome shotgun (WGS) entry which is preliminary data.</text>
</comment>
<organism evidence="2 3">
    <name type="scientific">Planococcus halotolerans</name>
    <dbReference type="NCBI Taxonomy" id="2233542"/>
    <lineage>
        <taxon>Bacteria</taxon>
        <taxon>Bacillati</taxon>
        <taxon>Bacillota</taxon>
        <taxon>Bacilli</taxon>
        <taxon>Bacillales</taxon>
        <taxon>Caryophanaceae</taxon>
        <taxon>Planococcus</taxon>
    </lineage>
</organism>
<proteinExistence type="predicted"/>
<evidence type="ECO:0000313" key="3">
    <source>
        <dbReference type="Proteomes" id="UP000251002"/>
    </source>
</evidence>
<dbReference type="EMBL" id="QLZR01000008">
    <property type="protein sequence ID" value="RAZ74154.1"/>
    <property type="molecule type" value="Genomic_DNA"/>
</dbReference>
<feature type="domain" description="EAL" evidence="1">
    <location>
        <begin position="1"/>
        <end position="87"/>
    </location>
</feature>
<dbReference type="Proteomes" id="UP000251002">
    <property type="component" value="Unassembled WGS sequence"/>
</dbReference>